<dbReference type="GO" id="GO:0016887">
    <property type="term" value="F:ATP hydrolysis activity"/>
    <property type="evidence" value="ECO:0007669"/>
    <property type="project" value="InterPro"/>
</dbReference>
<dbReference type="InterPro" id="IPR003959">
    <property type="entry name" value="ATPase_AAA_core"/>
</dbReference>
<dbReference type="InterPro" id="IPR027417">
    <property type="entry name" value="P-loop_NTPase"/>
</dbReference>
<dbReference type="OrthoDB" id="9815944at2"/>
<dbReference type="AlphaFoldDB" id="H2BXH4"/>
<organism evidence="3 4">
    <name type="scientific">Gillisia limnaea (strain DSM 15749 / LMG 21470 / R-8282)</name>
    <dbReference type="NCBI Taxonomy" id="865937"/>
    <lineage>
        <taxon>Bacteria</taxon>
        <taxon>Pseudomonadati</taxon>
        <taxon>Bacteroidota</taxon>
        <taxon>Flavobacteriia</taxon>
        <taxon>Flavobacteriales</taxon>
        <taxon>Flavobacteriaceae</taxon>
        <taxon>Gillisia</taxon>
    </lineage>
</organism>
<protein>
    <submittedName>
        <fullName evidence="3">ABC transporter, ATP-binding protein-related protein</fullName>
    </submittedName>
</protein>
<dbReference type="Pfam" id="PF14491">
    <property type="entry name" value="DUF4435"/>
    <property type="match status" value="1"/>
</dbReference>
<dbReference type="InterPro" id="IPR051396">
    <property type="entry name" value="Bact_Antivir_Def_Nuclease"/>
</dbReference>
<dbReference type="Pfam" id="PF13304">
    <property type="entry name" value="AAA_21"/>
    <property type="match status" value="1"/>
</dbReference>
<dbReference type="RefSeq" id="WP_006988372.1">
    <property type="nucleotide sequence ID" value="NZ_JH594606.1"/>
</dbReference>
<accession>H2BXH4</accession>
<reference evidence="4" key="1">
    <citation type="journal article" date="2012" name="Stand. Genomic Sci.">
        <title>Genome sequence of the Antarctic rhodopsins-containing flavobacterium Gillisia limnaea type strain (R-8282(T)).</title>
        <authorList>
            <person name="Riedel T."/>
            <person name="Held B."/>
            <person name="Nolan M."/>
            <person name="Lucas S."/>
            <person name="Lapidus A."/>
            <person name="Tice H."/>
            <person name="Del Rio T.G."/>
            <person name="Cheng J.F."/>
            <person name="Han C."/>
            <person name="Tapia R."/>
            <person name="Goodwin L.A."/>
            <person name="Pitluck S."/>
            <person name="Liolios K."/>
            <person name="Mavromatis K."/>
            <person name="Pagani I."/>
            <person name="Ivanova N."/>
            <person name="Mikhailova N."/>
            <person name="Pati A."/>
            <person name="Chen A."/>
            <person name="Palaniappan K."/>
            <person name="Land M."/>
            <person name="Rohde M."/>
            <person name="Tindall B.J."/>
            <person name="Detter J.C."/>
            <person name="Goker M."/>
            <person name="Bristow J."/>
            <person name="Eisen J.A."/>
            <person name="Markowitz V."/>
            <person name="Hugenholtz P."/>
            <person name="Kyrpides N.C."/>
            <person name="Klenk H.P."/>
            <person name="Woyke T."/>
        </authorList>
    </citation>
    <scope>NUCLEOTIDE SEQUENCE [LARGE SCALE GENOMIC DNA]</scope>
    <source>
        <strain evidence="4">DSM 15749 / LMG 21470 / R-8282</strain>
    </source>
</reference>
<gene>
    <name evidence="3" type="ORF">Gilli_1397</name>
</gene>
<dbReference type="PANTHER" id="PTHR43581">
    <property type="entry name" value="ATP/GTP PHOSPHATASE"/>
    <property type="match status" value="1"/>
</dbReference>
<dbReference type="STRING" id="865937.Gilli_1397"/>
<dbReference type="PANTHER" id="PTHR43581:SF2">
    <property type="entry name" value="EXCINUCLEASE ATPASE SUBUNIT"/>
    <property type="match status" value="1"/>
</dbReference>
<dbReference type="eggNOG" id="COG0444">
    <property type="taxonomic scope" value="Bacteria"/>
</dbReference>
<name>H2BXH4_GILLR</name>
<dbReference type="Proteomes" id="UP000003844">
    <property type="component" value="Unassembled WGS sequence"/>
</dbReference>
<evidence type="ECO:0000313" key="4">
    <source>
        <dbReference type="Proteomes" id="UP000003844"/>
    </source>
</evidence>
<keyword evidence="3" id="KW-0067">ATP-binding</keyword>
<dbReference type="GO" id="GO:0005524">
    <property type="term" value="F:ATP binding"/>
    <property type="evidence" value="ECO:0007669"/>
    <property type="project" value="UniProtKB-KW"/>
</dbReference>
<sequence length="530" mass="59679">MSYDIIFPDRNGTNGQETITTENNIVLIGANGSGKTRLGVRIEELTQNSCTVHRISAQKALNIPDYAEIKNLEQAEKELLFGRSDQHANIGQKMNTRWGKKPATFLLNDYSRLLSLLFAKSAERDRDYTLAARESESYTGVPDAPIDRIIYLWNTIMPHRAVSFADGKVMAQKTGQDEYHGQEMSDGERVMLYLIGQCLCIPENSIIIIDEPEIHLHKSLVDKLWNQIESHIQNKLLIYITHDLDFAASRTDAMKIWIQEYNGNNQWIWQETPVDEDLPEGLMLEIIGNRKDVIFCEGESGKLDSTVYQLVYPNHHIIPRGGGDKVIEATKAFRANASLHHLTAHGIIDSDYKETAEITALSGYNIHTISVAEVENLFCIEPVLRIISEHLEMDANAKVNEVIDFLIASLTAEFDVQVSSKAEKIIEYQLGAFSKESNSEQGLQDGLSTTIGRIDIPATYEETRVAFQTAIDKRNLEQLLLIYNRKSLPNRLSGTFGLANGEYGKLLVRLLKGSRQTELIAALKQFLPEI</sequence>
<feature type="domain" description="DUF4435" evidence="2">
    <location>
        <begin position="293"/>
        <end position="406"/>
    </location>
</feature>
<keyword evidence="4" id="KW-1185">Reference proteome</keyword>
<dbReference type="EMBL" id="JH594606">
    <property type="protein sequence ID" value="EHQ02056.1"/>
    <property type="molecule type" value="Genomic_DNA"/>
</dbReference>
<dbReference type="InterPro" id="IPR029492">
    <property type="entry name" value="DUF4435"/>
</dbReference>
<dbReference type="HOGENOM" id="CLU_028461_0_0_10"/>
<proteinExistence type="predicted"/>
<evidence type="ECO:0000259" key="1">
    <source>
        <dbReference type="Pfam" id="PF13304"/>
    </source>
</evidence>
<keyword evidence="3" id="KW-0547">Nucleotide-binding</keyword>
<dbReference type="SUPFAM" id="SSF52540">
    <property type="entry name" value="P-loop containing nucleoside triphosphate hydrolases"/>
    <property type="match status" value="1"/>
</dbReference>
<feature type="domain" description="ATPase AAA-type core" evidence="1">
    <location>
        <begin position="183"/>
        <end position="243"/>
    </location>
</feature>
<dbReference type="Gene3D" id="3.40.50.300">
    <property type="entry name" value="P-loop containing nucleotide triphosphate hydrolases"/>
    <property type="match status" value="1"/>
</dbReference>
<evidence type="ECO:0000259" key="2">
    <source>
        <dbReference type="Pfam" id="PF14491"/>
    </source>
</evidence>
<evidence type="ECO:0000313" key="3">
    <source>
        <dbReference type="EMBL" id="EHQ02056.1"/>
    </source>
</evidence>